<dbReference type="Gene3D" id="1.10.1740.10">
    <property type="match status" value="1"/>
</dbReference>
<dbReference type="PANTHER" id="PTHR43133">
    <property type="entry name" value="RNA POLYMERASE ECF-TYPE SIGMA FACTO"/>
    <property type="match status" value="1"/>
</dbReference>
<keyword evidence="4" id="KW-0238">DNA-binding</keyword>
<dbReference type="Pfam" id="PF04542">
    <property type="entry name" value="Sigma70_r2"/>
    <property type="match status" value="1"/>
</dbReference>
<dbReference type="PANTHER" id="PTHR43133:SF8">
    <property type="entry name" value="RNA POLYMERASE SIGMA FACTOR HI_1459-RELATED"/>
    <property type="match status" value="1"/>
</dbReference>
<dbReference type="CDD" id="cd06171">
    <property type="entry name" value="Sigma70_r4"/>
    <property type="match status" value="1"/>
</dbReference>
<feature type="domain" description="RNA polymerase sigma factor 70 region 4 type 2" evidence="7">
    <location>
        <begin position="119"/>
        <end position="169"/>
    </location>
</feature>
<dbReference type="STRING" id="28034.BFX07_02140"/>
<dbReference type="SUPFAM" id="SSF88946">
    <property type="entry name" value="Sigma2 domain of RNA polymerase sigma factors"/>
    <property type="match status" value="1"/>
</dbReference>
<accession>A0A1W1WFD6</accession>
<organism evidence="8 9">
    <name type="scientific">Sulfobacillus thermosulfidooxidans (strain DSM 9293 / VKM B-1269 / AT-1)</name>
    <dbReference type="NCBI Taxonomy" id="929705"/>
    <lineage>
        <taxon>Bacteria</taxon>
        <taxon>Bacillati</taxon>
        <taxon>Bacillota</taxon>
        <taxon>Clostridia</taxon>
        <taxon>Eubacteriales</taxon>
        <taxon>Clostridiales Family XVII. Incertae Sedis</taxon>
        <taxon>Sulfobacillus</taxon>
    </lineage>
</organism>
<dbReference type="InterPro" id="IPR014284">
    <property type="entry name" value="RNA_pol_sigma-70_dom"/>
</dbReference>
<dbReference type="OrthoDB" id="9784984at2"/>
<dbReference type="Pfam" id="PF08281">
    <property type="entry name" value="Sigma70_r4_2"/>
    <property type="match status" value="1"/>
</dbReference>
<protein>
    <submittedName>
        <fullName evidence="8">Sigma-70 region 2</fullName>
    </submittedName>
</protein>
<evidence type="ECO:0000259" key="6">
    <source>
        <dbReference type="Pfam" id="PF04542"/>
    </source>
</evidence>
<evidence type="ECO:0000256" key="4">
    <source>
        <dbReference type="ARBA" id="ARBA00023125"/>
    </source>
</evidence>
<evidence type="ECO:0000256" key="5">
    <source>
        <dbReference type="ARBA" id="ARBA00023163"/>
    </source>
</evidence>
<dbReference type="InterPro" id="IPR013325">
    <property type="entry name" value="RNA_pol_sigma_r2"/>
</dbReference>
<dbReference type="InterPro" id="IPR036388">
    <property type="entry name" value="WH-like_DNA-bd_sf"/>
</dbReference>
<feature type="domain" description="RNA polymerase sigma-70 region 2" evidence="6">
    <location>
        <begin position="25"/>
        <end position="90"/>
    </location>
</feature>
<evidence type="ECO:0000259" key="7">
    <source>
        <dbReference type="Pfam" id="PF08281"/>
    </source>
</evidence>
<comment type="similarity">
    <text evidence="1">Belongs to the sigma-70 factor family. ECF subfamily.</text>
</comment>
<dbReference type="Proteomes" id="UP000192660">
    <property type="component" value="Unassembled WGS sequence"/>
</dbReference>
<dbReference type="GO" id="GO:0016987">
    <property type="term" value="F:sigma factor activity"/>
    <property type="evidence" value="ECO:0007669"/>
    <property type="project" value="UniProtKB-KW"/>
</dbReference>
<keyword evidence="3" id="KW-0731">Sigma factor</keyword>
<evidence type="ECO:0000256" key="3">
    <source>
        <dbReference type="ARBA" id="ARBA00023082"/>
    </source>
</evidence>
<dbReference type="RefSeq" id="WP_084661397.1">
    <property type="nucleotide sequence ID" value="NZ_FWWY01000001.1"/>
</dbReference>
<gene>
    <name evidence="8" type="ORF">SAMN00768000_1903</name>
</gene>
<dbReference type="GO" id="GO:0003677">
    <property type="term" value="F:DNA binding"/>
    <property type="evidence" value="ECO:0007669"/>
    <property type="project" value="UniProtKB-KW"/>
</dbReference>
<dbReference type="SUPFAM" id="SSF88659">
    <property type="entry name" value="Sigma3 and sigma4 domains of RNA polymerase sigma factors"/>
    <property type="match status" value="1"/>
</dbReference>
<dbReference type="InterPro" id="IPR013324">
    <property type="entry name" value="RNA_pol_sigma_r3/r4-like"/>
</dbReference>
<dbReference type="GO" id="GO:0006352">
    <property type="term" value="P:DNA-templated transcription initiation"/>
    <property type="evidence" value="ECO:0007669"/>
    <property type="project" value="InterPro"/>
</dbReference>
<keyword evidence="9" id="KW-1185">Reference proteome</keyword>
<keyword evidence="5" id="KW-0804">Transcription</keyword>
<dbReference type="AlphaFoldDB" id="A0A1W1WFD6"/>
<reference evidence="9" key="1">
    <citation type="submission" date="2017-04" db="EMBL/GenBank/DDBJ databases">
        <authorList>
            <person name="Varghese N."/>
            <person name="Submissions S."/>
        </authorList>
    </citation>
    <scope>NUCLEOTIDE SEQUENCE [LARGE SCALE GENOMIC DNA]</scope>
    <source>
        <strain evidence="9">DSM 9293</strain>
    </source>
</reference>
<evidence type="ECO:0000256" key="2">
    <source>
        <dbReference type="ARBA" id="ARBA00023015"/>
    </source>
</evidence>
<dbReference type="NCBIfam" id="TIGR02937">
    <property type="entry name" value="sigma70-ECF"/>
    <property type="match status" value="1"/>
</dbReference>
<dbReference type="InterPro" id="IPR039425">
    <property type="entry name" value="RNA_pol_sigma-70-like"/>
</dbReference>
<proteinExistence type="inferred from homology"/>
<evidence type="ECO:0000313" key="9">
    <source>
        <dbReference type="Proteomes" id="UP000192660"/>
    </source>
</evidence>
<evidence type="ECO:0000256" key="1">
    <source>
        <dbReference type="ARBA" id="ARBA00010641"/>
    </source>
</evidence>
<dbReference type="Gene3D" id="1.10.10.10">
    <property type="entry name" value="Winged helix-like DNA-binding domain superfamily/Winged helix DNA-binding domain"/>
    <property type="match status" value="1"/>
</dbReference>
<name>A0A1W1WFD6_SULTA</name>
<evidence type="ECO:0000313" key="8">
    <source>
        <dbReference type="EMBL" id="SMC04889.1"/>
    </source>
</evidence>
<sequence>MIFAKAVNKLSVAHPASEEELVEFVEQIAPKLFRFAWATIRDYSLAEDIVQECLARYVVYRDKHHGKSPPLRWFFTVVAHLCMDVFRQKRQEVQLFDQLSLSKSGHAEISDDNQELSVLWDAIAQLKPKDRMAIVLVYYHDLPLKEAAAILGTTPTFLKTKLARLRKRLRNEVAEHDEKI</sequence>
<keyword evidence="2" id="KW-0805">Transcription regulation</keyword>
<dbReference type="InterPro" id="IPR007627">
    <property type="entry name" value="RNA_pol_sigma70_r2"/>
</dbReference>
<dbReference type="InterPro" id="IPR013249">
    <property type="entry name" value="RNA_pol_sigma70_r4_t2"/>
</dbReference>
<dbReference type="EMBL" id="FWWY01000001">
    <property type="protein sequence ID" value="SMC04889.1"/>
    <property type="molecule type" value="Genomic_DNA"/>
</dbReference>